<evidence type="ECO:0000256" key="3">
    <source>
        <dbReference type="ARBA" id="ARBA00023163"/>
    </source>
</evidence>
<dbReference type="InterPro" id="IPR036390">
    <property type="entry name" value="WH_DNA-bd_sf"/>
</dbReference>
<dbReference type="SUPFAM" id="SSF46785">
    <property type="entry name" value="Winged helix' DNA-binding domain"/>
    <property type="match status" value="1"/>
</dbReference>
<evidence type="ECO:0000313" key="5">
    <source>
        <dbReference type="EMBL" id="MFC3120700.1"/>
    </source>
</evidence>
<dbReference type="Gene3D" id="1.10.10.10">
    <property type="entry name" value="Winged helix-like DNA-binding domain superfamily/Winged helix DNA-binding domain"/>
    <property type="match status" value="1"/>
</dbReference>
<dbReference type="CDD" id="cd07377">
    <property type="entry name" value="WHTH_GntR"/>
    <property type="match status" value="1"/>
</dbReference>
<dbReference type="InterPro" id="IPR008920">
    <property type="entry name" value="TF_FadR/GntR_C"/>
</dbReference>
<proteinExistence type="predicted"/>
<dbReference type="PANTHER" id="PTHR43537">
    <property type="entry name" value="TRANSCRIPTIONAL REGULATOR, GNTR FAMILY"/>
    <property type="match status" value="1"/>
</dbReference>
<protein>
    <submittedName>
        <fullName evidence="5">GntR family transcriptional regulator</fullName>
    </submittedName>
</protein>
<evidence type="ECO:0000313" key="6">
    <source>
        <dbReference type="Proteomes" id="UP001595478"/>
    </source>
</evidence>
<comment type="caution">
    <text evidence="5">The sequence shown here is derived from an EMBL/GenBank/DDBJ whole genome shotgun (WGS) entry which is preliminary data.</text>
</comment>
<evidence type="ECO:0000259" key="4">
    <source>
        <dbReference type="PROSITE" id="PS50949"/>
    </source>
</evidence>
<dbReference type="PANTHER" id="PTHR43537:SF5">
    <property type="entry name" value="UXU OPERON TRANSCRIPTIONAL REGULATOR"/>
    <property type="match status" value="1"/>
</dbReference>
<organism evidence="5 6">
    <name type="scientific">Agaribacter flavus</name>
    <dbReference type="NCBI Taxonomy" id="1902781"/>
    <lineage>
        <taxon>Bacteria</taxon>
        <taxon>Pseudomonadati</taxon>
        <taxon>Pseudomonadota</taxon>
        <taxon>Gammaproteobacteria</taxon>
        <taxon>Alteromonadales</taxon>
        <taxon>Alteromonadaceae</taxon>
        <taxon>Agaribacter</taxon>
    </lineage>
</organism>
<dbReference type="Proteomes" id="UP001595478">
    <property type="component" value="Unassembled WGS sequence"/>
</dbReference>
<keyword evidence="1" id="KW-0805">Transcription regulation</keyword>
<evidence type="ECO:0000256" key="2">
    <source>
        <dbReference type="ARBA" id="ARBA00023125"/>
    </source>
</evidence>
<keyword evidence="6" id="KW-1185">Reference proteome</keyword>
<reference evidence="6" key="1">
    <citation type="journal article" date="2019" name="Int. J. Syst. Evol. Microbiol.">
        <title>The Global Catalogue of Microorganisms (GCM) 10K type strain sequencing project: providing services to taxonomists for standard genome sequencing and annotation.</title>
        <authorList>
            <consortium name="The Broad Institute Genomics Platform"/>
            <consortium name="The Broad Institute Genome Sequencing Center for Infectious Disease"/>
            <person name="Wu L."/>
            <person name="Ma J."/>
        </authorList>
    </citation>
    <scope>NUCLEOTIDE SEQUENCE [LARGE SCALE GENOMIC DNA]</scope>
    <source>
        <strain evidence="6">KCTC 52473</strain>
    </source>
</reference>
<dbReference type="SMART" id="SM00345">
    <property type="entry name" value="HTH_GNTR"/>
    <property type="match status" value="1"/>
</dbReference>
<accession>A0ABV7FP51</accession>
<dbReference type="SMART" id="SM00895">
    <property type="entry name" value="FCD"/>
    <property type="match status" value="1"/>
</dbReference>
<dbReference type="Pfam" id="PF07729">
    <property type="entry name" value="FCD"/>
    <property type="match status" value="1"/>
</dbReference>
<keyword evidence="2" id="KW-0238">DNA-binding</keyword>
<dbReference type="InterPro" id="IPR036388">
    <property type="entry name" value="WH-like_DNA-bd_sf"/>
</dbReference>
<dbReference type="Pfam" id="PF00392">
    <property type="entry name" value="GntR"/>
    <property type="match status" value="1"/>
</dbReference>
<feature type="domain" description="HTH gntR-type" evidence="4">
    <location>
        <begin position="14"/>
        <end position="81"/>
    </location>
</feature>
<dbReference type="PROSITE" id="PS50949">
    <property type="entry name" value="HTH_GNTR"/>
    <property type="match status" value="1"/>
</dbReference>
<name>A0ABV7FP51_9ALTE</name>
<evidence type="ECO:0000256" key="1">
    <source>
        <dbReference type="ARBA" id="ARBA00023015"/>
    </source>
</evidence>
<dbReference type="SUPFAM" id="SSF48008">
    <property type="entry name" value="GntR ligand-binding domain-like"/>
    <property type="match status" value="1"/>
</dbReference>
<dbReference type="InterPro" id="IPR011711">
    <property type="entry name" value="GntR_C"/>
</dbReference>
<dbReference type="RefSeq" id="WP_376918830.1">
    <property type="nucleotide sequence ID" value="NZ_JBHRSW010000005.1"/>
</dbReference>
<dbReference type="EMBL" id="JBHRSW010000005">
    <property type="protein sequence ID" value="MFC3120700.1"/>
    <property type="molecule type" value="Genomic_DNA"/>
</dbReference>
<sequence length="222" mass="25611">MPEDQKSIGQSPLLSDADSVYAKIMNDIADGVFVSGDRLVTTQLAKRYDTSINPIREALKQLQGEGFVSISPNSGASVAKFEFETMRNVFEILQLLDPYLLQYFVETHTASQLAETQAIQNKLELMSDEELLEFRYWDTEFHWSIYKHHYNKQAIDLWKRNRLILHAMHVNLPINLVRIKQSIAEHQELLTAIISRDSTQALNVLRAHISGSGSFWSRHYRF</sequence>
<dbReference type="InterPro" id="IPR000524">
    <property type="entry name" value="Tscrpt_reg_HTH_GntR"/>
</dbReference>
<gene>
    <name evidence="5" type="ORF">ACFOHL_03635</name>
</gene>
<dbReference type="Gene3D" id="1.20.120.530">
    <property type="entry name" value="GntR ligand-binding domain-like"/>
    <property type="match status" value="1"/>
</dbReference>
<keyword evidence="3" id="KW-0804">Transcription</keyword>